<dbReference type="InterPro" id="IPR052034">
    <property type="entry name" value="NasD-like"/>
</dbReference>
<evidence type="ECO:0000256" key="7">
    <source>
        <dbReference type="ARBA" id="ARBA00023014"/>
    </source>
</evidence>
<keyword evidence="11" id="KW-1185">Reference proteome</keyword>
<dbReference type="Proteomes" id="UP000738359">
    <property type="component" value="Unassembled WGS sequence"/>
</dbReference>
<evidence type="ECO:0000256" key="2">
    <source>
        <dbReference type="ARBA" id="ARBA00005096"/>
    </source>
</evidence>
<sequence length="156" mass="17256">MKSTADQKIETLSTRIVIIGLGMVGLSFIEKILEYDTTKKYTITAICEEPFDQLIMKPEQWYQENGVSVLMHQRATKINADVKVIEAVSTQEVNSMSRAVTSVPYDICIIATGSNALLPPLKAVPGLDLPGVYVYRTIDDLNLIIERSKTAKHAAV</sequence>
<evidence type="ECO:0000313" key="10">
    <source>
        <dbReference type="EMBL" id="KAF9941718.1"/>
    </source>
</evidence>
<keyword evidence="4" id="KW-0479">Metal-binding</keyword>
<dbReference type="GO" id="GO:0016491">
    <property type="term" value="F:oxidoreductase activity"/>
    <property type="evidence" value="ECO:0007669"/>
    <property type="project" value="UniProtKB-KW"/>
</dbReference>
<feature type="non-terminal residue" evidence="10">
    <location>
        <position position="1"/>
    </location>
</feature>
<comment type="caution">
    <text evidence="10">The sequence shown here is derived from an EMBL/GenBank/DDBJ whole genome shotgun (WGS) entry which is preliminary data.</text>
</comment>
<evidence type="ECO:0000256" key="3">
    <source>
        <dbReference type="ARBA" id="ARBA00022617"/>
    </source>
</evidence>
<evidence type="ECO:0000256" key="4">
    <source>
        <dbReference type="ARBA" id="ARBA00022723"/>
    </source>
</evidence>
<dbReference type="Pfam" id="PF07992">
    <property type="entry name" value="Pyr_redox_2"/>
    <property type="match status" value="1"/>
</dbReference>
<evidence type="ECO:0000313" key="11">
    <source>
        <dbReference type="Proteomes" id="UP000738359"/>
    </source>
</evidence>
<evidence type="ECO:0000259" key="9">
    <source>
        <dbReference type="Pfam" id="PF07992"/>
    </source>
</evidence>
<keyword evidence="3" id="KW-0349">Heme</keyword>
<proteinExistence type="predicted"/>
<feature type="domain" description="FAD/NAD(P)-binding" evidence="9">
    <location>
        <begin position="15"/>
        <end position="154"/>
    </location>
</feature>
<keyword evidence="6" id="KW-0408">Iron</keyword>
<evidence type="ECO:0000256" key="6">
    <source>
        <dbReference type="ARBA" id="ARBA00023004"/>
    </source>
</evidence>
<dbReference type="PANTHER" id="PTHR43809">
    <property type="entry name" value="NITRITE REDUCTASE (NADH) LARGE SUBUNIT"/>
    <property type="match status" value="1"/>
</dbReference>
<accession>A0A9P6IQE9</accession>
<evidence type="ECO:0000256" key="8">
    <source>
        <dbReference type="SAM" id="Phobius"/>
    </source>
</evidence>
<feature type="transmembrane region" description="Helical" evidence="8">
    <location>
        <begin position="12"/>
        <end position="29"/>
    </location>
</feature>
<keyword evidence="8" id="KW-1133">Transmembrane helix</keyword>
<keyword evidence="8" id="KW-0472">Membrane</keyword>
<dbReference type="GO" id="GO:0046872">
    <property type="term" value="F:metal ion binding"/>
    <property type="evidence" value="ECO:0007669"/>
    <property type="project" value="UniProtKB-KW"/>
</dbReference>
<comment type="pathway">
    <text evidence="2">Nitrogen metabolism; nitrate reduction (assimilation).</text>
</comment>
<comment type="cofactor">
    <cofactor evidence="1">
        <name>siroheme</name>
        <dbReference type="ChEBI" id="CHEBI:60052"/>
    </cofactor>
</comment>
<dbReference type="PANTHER" id="PTHR43809:SF1">
    <property type="entry name" value="NITRITE REDUCTASE (NADH) LARGE SUBUNIT"/>
    <property type="match status" value="1"/>
</dbReference>
<keyword evidence="7" id="KW-0411">Iron-sulfur</keyword>
<protein>
    <recommendedName>
        <fullName evidence="9">FAD/NAD(P)-binding domain-containing protein</fullName>
    </recommendedName>
</protein>
<reference evidence="10" key="1">
    <citation type="journal article" date="2020" name="Fungal Divers.">
        <title>Resolving the Mortierellaceae phylogeny through synthesis of multi-gene phylogenetics and phylogenomics.</title>
        <authorList>
            <person name="Vandepol N."/>
            <person name="Liber J."/>
            <person name="Desiro A."/>
            <person name="Na H."/>
            <person name="Kennedy M."/>
            <person name="Barry K."/>
            <person name="Grigoriev I.V."/>
            <person name="Miller A.N."/>
            <person name="O'Donnell K."/>
            <person name="Stajich J.E."/>
            <person name="Bonito G."/>
        </authorList>
    </citation>
    <scope>NUCLEOTIDE SEQUENCE</scope>
    <source>
        <strain evidence="10">CK1249</strain>
    </source>
</reference>
<dbReference type="EMBL" id="JAAAHY010003446">
    <property type="protein sequence ID" value="KAF9941718.1"/>
    <property type="molecule type" value="Genomic_DNA"/>
</dbReference>
<gene>
    <name evidence="10" type="ORF">BGZ70_006212</name>
</gene>
<organism evidence="10 11">
    <name type="scientific">Mortierella alpina</name>
    <name type="common">Oleaginous fungus</name>
    <name type="synonym">Mortierella renispora</name>
    <dbReference type="NCBI Taxonomy" id="64518"/>
    <lineage>
        <taxon>Eukaryota</taxon>
        <taxon>Fungi</taxon>
        <taxon>Fungi incertae sedis</taxon>
        <taxon>Mucoromycota</taxon>
        <taxon>Mortierellomycotina</taxon>
        <taxon>Mortierellomycetes</taxon>
        <taxon>Mortierellales</taxon>
        <taxon>Mortierellaceae</taxon>
        <taxon>Mortierella</taxon>
    </lineage>
</organism>
<evidence type="ECO:0000256" key="5">
    <source>
        <dbReference type="ARBA" id="ARBA00023002"/>
    </source>
</evidence>
<keyword evidence="8" id="KW-0812">Transmembrane</keyword>
<dbReference type="SUPFAM" id="SSF51905">
    <property type="entry name" value="FAD/NAD(P)-binding domain"/>
    <property type="match status" value="1"/>
</dbReference>
<dbReference type="GO" id="GO:0051536">
    <property type="term" value="F:iron-sulfur cluster binding"/>
    <property type="evidence" value="ECO:0007669"/>
    <property type="project" value="UniProtKB-KW"/>
</dbReference>
<evidence type="ECO:0000256" key="1">
    <source>
        <dbReference type="ARBA" id="ARBA00001929"/>
    </source>
</evidence>
<dbReference type="InterPro" id="IPR023753">
    <property type="entry name" value="FAD/NAD-binding_dom"/>
</dbReference>
<dbReference type="InterPro" id="IPR036188">
    <property type="entry name" value="FAD/NAD-bd_sf"/>
</dbReference>
<dbReference type="Gene3D" id="3.50.50.60">
    <property type="entry name" value="FAD/NAD(P)-binding domain"/>
    <property type="match status" value="1"/>
</dbReference>
<dbReference type="OrthoDB" id="432169at2759"/>
<keyword evidence="5" id="KW-0560">Oxidoreductase</keyword>
<name>A0A9P6IQE9_MORAP</name>
<dbReference type="AlphaFoldDB" id="A0A9P6IQE9"/>